<reference evidence="8 9" key="1">
    <citation type="submission" date="2020-07" db="EMBL/GenBank/DDBJ databases">
        <title>Luteimonas sp. SJ-92.</title>
        <authorList>
            <person name="Huang X.-X."/>
            <person name="Xu L."/>
            <person name="Sun J.-Q."/>
        </authorList>
    </citation>
    <scope>NUCLEOTIDE SEQUENCE [LARGE SCALE GENOMIC DNA]</scope>
    <source>
        <strain evidence="8 9">SJ-92</strain>
    </source>
</reference>
<dbReference type="Gene3D" id="1.50.10.10">
    <property type="match status" value="1"/>
</dbReference>
<dbReference type="PANTHER" id="PTHR23403">
    <property type="entry name" value="TREHALASE"/>
    <property type="match status" value="1"/>
</dbReference>
<feature type="chain" id="PRO_5032563330" description="Putative periplasmic trehalase" evidence="7">
    <location>
        <begin position="32"/>
        <end position="575"/>
    </location>
</feature>
<keyword evidence="2" id="KW-0574">Periplasm</keyword>
<dbReference type="AlphaFoldDB" id="A0A853JF15"/>
<dbReference type="Proteomes" id="UP000578091">
    <property type="component" value="Unassembled WGS sequence"/>
</dbReference>
<name>A0A853JF15_9GAMM</name>
<dbReference type="NCBIfam" id="NF009773">
    <property type="entry name" value="PRK13270.1"/>
    <property type="match status" value="1"/>
</dbReference>
<organism evidence="8 9">
    <name type="scientific">Luteimonas salinisoli</name>
    <dbReference type="NCBI Taxonomy" id="2752307"/>
    <lineage>
        <taxon>Bacteria</taxon>
        <taxon>Pseudomonadati</taxon>
        <taxon>Pseudomonadota</taxon>
        <taxon>Gammaproteobacteria</taxon>
        <taxon>Lysobacterales</taxon>
        <taxon>Lysobacteraceae</taxon>
        <taxon>Luteimonas</taxon>
    </lineage>
</organism>
<sequence>MQPRPQARRKPRAHLAHRAAWLLPLVLLATACTPRARPAPPPAAIETATAGQGAAAAQRNPRAKPLPPDAAYPELFAAVQSAWLFEDQKLFADAVPRRAPAAIEADYLARRAEPGFDLARFVATHFILPQPVEATAVERHDTLRAHIDALWPLLTRRSAQPDAHDSLLPLPQPYVVPGGRFREVYYWDSYFTMLGLVESGERALSRQMLDNFAHLIDAWGHVPNGNRSYYLSRSQPPFFSHMVALEARDDPAVLVRYLPQLRREHAFWMDGAGELAPGQAARRAVRLRDGSLLNRYWDDREVPRPESFMQDRETAAESERPAAEVYRDLRAGAESGWDYSSRWLDDGMRLHTIRTTAIVPVDLNSLLHHLETTISTGCARAGDDACERDYRERAERRAAAMAVHLWHPDGYYTDYDHVRGRPRDALTAAALFPLHAAIASPARARSTAAAMRSHLLQPGGLVTTAVDTGQQWDAPNVWAPLQWIAVDGLHRYGEEALARDIARRFLLNVQTVFDRERKLVEKYDADGALQGGGGGEYPLQDGFGWTNGVVLKLFAQYPDLEQTVPSEVAPTGSRR</sequence>
<evidence type="ECO:0000256" key="4">
    <source>
        <dbReference type="ARBA" id="ARBA00023295"/>
    </source>
</evidence>
<feature type="region of interest" description="Disordered" evidence="6">
    <location>
        <begin position="37"/>
        <end position="65"/>
    </location>
</feature>
<keyword evidence="9" id="KW-1185">Reference proteome</keyword>
<dbReference type="GO" id="GO:0005993">
    <property type="term" value="P:trehalose catabolic process"/>
    <property type="evidence" value="ECO:0007669"/>
    <property type="project" value="TreeGrafter"/>
</dbReference>
<dbReference type="GO" id="GO:0004555">
    <property type="term" value="F:alpha,alpha-trehalase activity"/>
    <property type="evidence" value="ECO:0007669"/>
    <property type="project" value="InterPro"/>
</dbReference>
<dbReference type="PROSITE" id="PS00927">
    <property type="entry name" value="TREHALASE_1"/>
    <property type="match status" value="1"/>
</dbReference>
<dbReference type="SUPFAM" id="SSF48208">
    <property type="entry name" value="Six-hairpin glycosidases"/>
    <property type="match status" value="1"/>
</dbReference>
<dbReference type="PANTHER" id="PTHR23403:SF1">
    <property type="entry name" value="TREHALASE"/>
    <property type="match status" value="1"/>
</dbReference>
<dbReference type="InterPro" id="IPR008928">
    <property type="entry name" value="6-hairpin_glycosidase_sf"/>
</dbReference>
<evidence type="ECO:0000256" key="2">
    <source>
        <dbReference type="ARBA" id="ARBA00022764"/>
    </source>
</evidence>
<comment type="caution">
    <text evidence="8">The sequence shown here is derived from an EMBL/GenBank/DDBJ whole genome shotgun (WGS) entry which is preliminary data.</text>
</comment>
<dbReference type="InterPro" id="IPR018232">
    <property type="entry name" value="Glyco_hydro_37_CS"/>
</dbReference>
<accession>A0A853JF15</accession>
<dbReference type="FunFam" id="1.50.10.10:FF:000003">
    <property type="entry name" value="Cytoplasmic trehalase"/>
    <property type="match status" value="1"/>
</dbReference>
<feature type="signal peptide" evidence="7">
    <location>
        <begin position="1"/>
        <end position="31"/>
    </location>
</feature>
<evidence type="ECO:0000256" key="3">
    <source>
        <dbReference type="ARBA" id="ARBA00022801"/>
    </source>
</evidence>
<protein>
    <recommendedName>
        <fullName evidence="5">Putative periplasmic trehalase</fullName>
    </recommendedName>
</protein>
<proteinExistence type="predicted"/>
<evidence type="ECO:0000256" key="6">
    <source>
        <dbReference type="SAM" id="MobiDB-lite"/>
    </source>
</evidence>
<evidence type="ECO:0000313" key="8">
    <source>
        <dbReference type="EMBL" id="NZA27187.1"/>
    </source>
</evidence>
<evidence type="ECO:0000313" key="9">
    <source>
        <dbReference type="Proteomes" id="UP000578091"/>
    </source>
</evidence>
<gene>
    <name evidence="8" type="primary">treA</name>
    <name evidence="8" type="ORF">H0E84_12425</name>
</gene>
<dbReference type="InterPro" id="IPR012341">
    <property type="entry name" value="6hp_glycosidase-like_sf"/>
</dbReference>
<keyword evidence="1 7" id="KW-0732">Signal</keyword>
<evidence type="ECO:0000256" key="1">
    <source>
        <dbReference type="ARBA" id="ARBA00022729"/>
    </source>
</evidence>
<dbReference type="InterPro" id="IPR001661">
    <property type="entry name" value="Glyco_hydro_37"/>
</dbReference>
<dbReference type="RefSeq" id="WP_180678970.1">
    <property type="nucleotide sequence ID" value="NZ_JACCKA010000073.1"/>
</dbReference>
<feature type="compositionally biased region" description="Low complexity" evidence="6">
    <location>
        <begin position="44"/>
        <end position="58"/>
    </location>
</feature>
<dbReference type="PROSITE" id="PS51257">
    <property type="entry name" value="PROKAR_LIPOPROTEIN"/>
    <property type="match status" value="1"/>
</dbReference>
<dbReference type="PROSITE" id="PS00928">
    <property type="entry name" value="TREHALASE_2"/>
    <property type="match status" value="1"/>
</dbReference>
<evidence type="ECO:0000256" key="7">
    <source>
        <dbReference type="SAM" id="SignalP"/>
    </source>
</evidence>
<keyword evidence="3" id="KW-0378">Hydrolase</keyword>
<evidence type="ECO:0000256" key="5">
    <source>
        <dbReference type="ARBA" id="ARBA00073174"/>
    </source>
</evidence>
<dbReference type="NCBIfam" id="NF009774">
    <property type="entry name" value="PRK13271.1"/>
    <property type="match status" value="1"/>
</dbReference>
<dbReference type="PRINTS" id="PR00744">
    <property type="entry name" value="GLHYDRLASE37"/>
</dbReference>
<keyword evidence="4" id="KW-0326">Glycosidase</keyword>
<dbReference type="Pfam" id="PF01204">
    <property type="entry name" value="Trehalase"/>
    <property type="match status" value="1"/>
</dbReference>
<dbReference type="EMBL" id="JACCKA010000073">
    <property type="protein sequence ID" value="NZA27187.1"/>
    <property type="molecule type" value="Genomic_DNA"/>
</dbReference>